<evidence type="ECO:0000256" key="1">
    <source>
        <dbReference type="SAM" id="Phobius"/>
    </source>
</evidence>
<dbReference type="EMBL" id="CACVAP010000068">
    <property type="protein sequence ID" value="CAA6813009.1"/>
    <property type="molecule type" value="Genomic_DNA"/>
</dbReference>
<gene>
    <name evidence="3" type="ORF">HELGO_WM5637</name>
</gene>
<feature type="transmembrane region" description="Helical" evidence="1">
    <location>
        <begin position="6"/>
        <end position="26"/>
    </location>
</feature>
<dbReference type="Pfam" id="PF00149">
    <property type="entry name" value="Metallophos"/>
    <property type="match status" value="1"/>
</dbReference>
<sequence length="371" mass="42203">MKLLIFGLIFSTVMYLLNLYIIKRFINKLHIEEKYKRYFKIFLIVNFVGILGYLYGRYNPDIPNWLFLLLSLPIGIIFLTFSTAVIYDVLQLFLNKAPIEENRRAFLKKGLDYFSVATAVGLSGRAMYEATHIVIEQVEVKLKNLKQPYSIVQLSDVHIGGIIDQVSIKDMVEKTNALKPDLVVITGDLVDIALKYAIPALNELKGLKSKYGTYFIVGNHEYLHQIEDILVAVKSLGIRVLENENVYIGEQGKGFNLAGVYDHMGYRFEHHEPNLEKALLDCDKNSPTVLLAHQPLFIKEVKEGVDLVLSGHTHGGQLYPFKALVKIVQPYLAGLYQHNEQTQIYVNRGTGFWGPPMRLGSSSEITYMRIS</sequence>
<keyword evidence="1" id="KW-1133">Transmembrane helix</keyword>
<dbReference type="AlphaFoldDB" id="A0A6S6SRE9"/>
<dbReference type="PANTHER" id="PTHR31302">
    <property type="entry name" value="TRANSMEMBRANE PROTEIN WITH METALLOPHOSPHOESTERASE DOMAIN-RELATED"/>
    <property type="match status" value="1"/>
</dbReference>
<name>A0A6S6SRE9_9BACT</name>
<feature type="transmembrane region" description="Helical" evidence="1">
    <location>
        <begin position="38"/>
        <end position="55"/>
    </location>
</feature>
<dbReference type="GO" id="GO:0016787">
    <property type="term" value="F:hydrolase activity"/>
    <property type="evidence" value="ECO:0007669"/>
    <property type="project" value="InterPro"/>
</dbReference>
<keyword evidence="1" id="KW-0472">Membrane</keyword>
<dbReference type="InterPro" id="IPR004843">
    <property type="entry name" value="Calcineurin-like_PHP"/>
</dbReference>
<dbReference type="InterPro" id="IPR029052">
    <property type="entry name" value="Metallo-depent_PP-like"/>
</dbReference>
<organism evidence="3">
    <name type="scientific">uncultured Sulfurovum sp</name>
    <dbReference type="NCBI Taxonomy" id="269237"/>
    <lineage>
        <taxon>Bacteria</taxon>
        <taxon>Pseudomonadati</taxon>
        <taxon>Campylobacterota</taxon>
        <taxon>Epsilonproteobacteria</taxon>
        <taxon>Campylobacterales</taxon>
        <taxon>Sulfurovaceae</taxon>
        <taxon>Sulfurovum</taxon>
        <taxon>environmental samples</taxon>
    </lineage>
</organism>
<protein>
    <submittedName>
        <fullName evidence="3">Metallophosphoesterase</fullName>
    </submittedName>
</protein>
<dbReference type="Gene3D" id="3.60.21.10">
    <property type="match status" value="1"/>
</dbReference>
<dbReference type="SUPFAM" id="SSF56300">
    <property type="entry name" value="Metallo-dependent phosphatases"/>
    <property type="match status" value="1"/>
</dbReference>
<feature type="transmembrane region" description="Helical" evidence="1">
    <location>
        <begin position="67"/>
        <end position="90"/>
    </location>
</feature>
<accession>A0A6S6SRE9</accession>
<evidence type="ECO:0000259" key="2">
    <source>
        <dbReference type="Pfam" id="PF00149"/>
    </source>
</evidence>
<evidence type="ECO:0000313" key="3">
    <source>
        <dbReference type="EMBL" id="CAA6813009.1"/>
    </source>
</evidence>
<dbReference type="PANTHER" id="PTHR31302:SF0">
    <property type="entry name" value="TRANSMEMBRANE PROTEIN WITH METALLOPHOSPHOESTERASE DOMAIN"/>
    <property type="match status" value="1"/>
</dbReference>
<proteinExistence type="predicted"/>
<keyword evidence="1" id="KW-0812">Transmembrane</keyword>
<dbReference type="InterPro" id="IPR051158">
    <property type="entry name" value="Metallophosphoesterase_sf"/>
</dbReference>
<reference evidence="3" key="1">
    <citation type="submission" date="2020-01" db="EMBL/GenBank/DDBJ databases">
        <authorList>
            <person name="Meier V. D."/>
            <person name="Meier V D."/>
        </authorList>
    </citation>
    <scope>NUCLEOTIDE SEQUENCE</scope>
    <source>
        <strain evidence="3">HLG_WM_MAG_06</strain>
    </source>
</reference>
<feature type="domain" description="Calcineurin-like phosphoesterase" evidence="2">
    <location>
        <begin position="150"/>
        <end position="315"/>
    </location>
</feature>
<dbReference type="CDD" id="cd07385">
    <property type="entry name" value="MPP_YkuE_C"/>
    <property type="match status" value="1"/>
</dbReference>